<protein>
    <submittedName>
        <fullName evidence="1">Uncharacterized protein</fullName>
    </submittedName>
</protein>
<dbReference type="RefSeq" id="WP_137479408.1">
    <property type="nucleotide sequence ID" value="NZ_SZZP01000010.1"/>
</dbReference>
<accession>A0A4U6RZC3</accession>
<evidence type="ECO:0000313" key="2">
    <source>
        <dbReference type="Proteomes" id="UP000305095"/>
    </source>
</evidence>
<proteinExistence type="predicted"/>
<gene>
    <name evidence="1" type="ORF">FDV58_17885</name>
</gene>
<name>A0A4U6RZC3_BRAEL</name>
<comment type="caution">
    <text evidence="1">The sequence shown here is derived from an EMBL/GenBank/DDBJ whole genome shotgun (WGS) entry which is preliminary data.</text>
</comment>
<sequence length="126" mass="14009">MIVVNLPGGGIQQVEEGELLWMRKAFDSEWKGAVMLRLSGDRIYSVEKLSDLVDKFRSSKTSLAEFSAPDAKVKLMVSAKRVRQVKESEPQIYHENAKSVLSFGNRVLLAVKETPVQAKSLLSDAT</sequence>
<dbReference type="AlphaFoldDB" id="A0A4U6RZC3"/>
<organism evidence="1 2">
    <name type="scientific">Bradyrhizobium elkanii</name>
    <dbReference type="NCBI Taxonomy" id="29448"/>
    <lineage>
        <taxon>Bacteria</taxon>
        <taxon>Pseudomonadati</taxon>
        <taxon>Pseudomonadota</taxon>
        <taxon>Alphaproteobacteria</taxon>
        <taxon>Hyphomicrobiales</taxon>
        <taxon>Nitrobacteraceae</taxon>
        <taxon>Bradyrhizobium</taxon>
    </lineage>
</organism>
<dbReference type="EMBL" id="SZZP01000010">
    <property type="protein sequence ID" value="TKV80120.1"/>
    <property type="molecule type" value="Genomic_DNA"/>
</dbReference>
<dbReference type="Proteomes" id="UP000305095">
    <property type="component" value="Unassembled WGS sequence"/>
</dbReference>
<reference evidence="1 2" key="1">
    <citation type="submission" date="2019-05" db="EMBL/GenBank/DDBJ databases">
        <title>Draft Genome of Bradyrhizobium elkanii strain SEMIA 938, Used in Commercial Inoculants for Lupinus spp. in Brazil.</title>
        <authorList>
            <person name="Hungria M."/>
            <person name="Delamuta J.R.M."/>
            <person name="Ribeiro R.A."/>
            <person name="Nogueira M.A."/>
        </authorList>
    </citation>
    <scope>NUCLEOTIDE SEQUENCE [LARGE SCALE GENOMIC DNA]</scope>
    <source>
        <strain evidence="1 2">Semia 938</strain>
    </source>
</reference>
<evidence type="ECO:0000313" key="1">
    <source>
        <dbReference type="EMBL" id="TKV80120.1"/>
    </source>
</evidence>